<evidence type="ECO:0000256" key="7">
    <source>
        <dbReference type="ARBA" id="ARBA00023173"/>
    </source>
</evidence>
<evidence type="ECO:0000256" key="4">
    <source>
        <dbReference type="ARBA" id="ARBA00022989"/>
    </source>
</evidence>
<evidence type="ECO:0000256" key="9">
    <source>
        <dbReference type="ARBA" id="ARBA00023303"/>
    </source>
</evidence>
<evidence type="ECO:0000256" key="10">
    <source>
        <dbReference type="SAM" id="Phobius"/>
    </source>
</evidence>
<keyword evidence="12" id="KW-1185">Reference proteome</keyword>
<dbReference type="InterPro" id="IPR001807">
    <property type="entry name" value="ClC"/>
</dbReference>
<dbReference type="PANTHER" id="PTHR43427:SF6">
    <property type="entry name" value="CHLORIDE CHANNEL PROTEIN CLC-E"/>
    <property type="match status" value="1"/>
</dbReference>
<comment type="subcellular location">
    <subcellularLocation>
        <location evidence="1">Membrane</location>
        <topology evidence="1">Multi-pass membrane protein</topology>
    </subcellularLocation>
</comment>
<reference evidence="11" key="1">
    <citation type="submission" date="2018-05" db="EMBL/GenBank/DDBJ databases">
        <title>Reclassification of Methylarcula marina and Methylarcula terricola as Paracoccus methylarcula sp.nov., comb.nov. and Paracoccus terricola comb.nov.</title>
        <authorList>
            <person name="Shmareva M.N."/>
            <person name="Doronina N.V."/>
            <person name="Vasilenko O.V."/>
            <person name="Tarlachkov S.V."/>
            <person name="Trotsenko Y.A."/>
        </authorList>
    </citation>
    <scope>NUCLEOTIDE SEQUENCE [LARGE SCALE GENOMIC DNA]</scope>
    <source>
        <strain evidence="11">VKM B-2159</strain>
    </source>
</reference>
<evidence type="ECO:0000313" key="12">
    <source>
        <dbReference type="Proteomes" id="UP000238137"/>
    </source>
</evidence>
<feature type="transmembrane region" description="Helical" evidence="10">
    <location>
        <begin position="127"/>
        <end position="150"/>
    </location>
</feature>
<evidence type="ECO:0000256" key="8">
    <source>
        <dbReference type="ARBA" id="ARBA00023214"/>
    </source>
</evidence>
<dbReference type="Pfam" id="PF00654">
    <property type="entry name" value="Voltage_CLC"/>
    <property type="match status" value="1"/>
</dbReference>
<dbReference type="GO" id="GO:0034707">
    <property type="term" value="C:chloride channel complex"/>
    <property type="evidence" value="ECO:0007669"/>
    <property type="project" value="UniProtKB-KW"/>
</dbReference>
<proteinExistence type="predicted"/>
<name>A0A422QWK6_9RHOB</name>
<keyword evidence="6 10" id="KW-0472">Membrane</keyword>
<dbReference type="CDD" id="cd00400">
    <property type="entry name" value="Voltage_gated_ClC"/>
    <property type="match status" value="1"/>
</dbReference>
<dbReference type="InterPro" id="IPR046342">
    <property type="entry name" value="CBS_dom_sf"/>
</dbReference>
<dbReference type="EMBL" id="PXNQ02000006">
    <property type="protein sequence ID" value="RNF34320.1"/>
    <property type="molecule type" value="Genomic_DNA"/>
</dbReference>
<dbReference type="GO" id="GO:0005254">
    <property type="term" value="F:chloride channel activity"/>
    <property type="evidence" value="ECO:0007669"/>
    <property type="project" value="UniProtKB-KW"/>
</dbReference>
<keyword evidence="5" id="KW-0406">Ion transport</keyword>
<keyword evidence="9" id="KW-0407">Ion channel</keyword>
<keyword evidence="8" id="KW-0868">Chloride</keyword>
<keyword evidence="4 10" id="KW-1133">Transmembrane helix</keyword>
<feature type="transmembrane region" description="Helical" evidence="10">
    <location>
        <begin position="190"/>
        <end position="211"/>
    </location>
</feature>
<evidence type="ECO:0000313" key="11">
    <source>
        <dbReference type="EMBL" id="RNF34320.1"/>
    </source>
</evidence>
<evidence type="ECO:0000256" key="6">
    <source>
        <dbReference type="ARBA" id="ARBA00023136"/>
    </source>
</evidence>
<dbReference type="PANTHER" id="PTHR43427">
    <property type="entry name" value="CHLORIDE CHANNEL PROTEIN CLC-E"/>
    <property type="match status" value="1"/>
</dbReference>
<gene>
    <name evidence="11" type="ORF">A7A09_010420</name>
</gene>
<keyword evidence="7" id="KW-0869">Chloride channel</keyword>
<evidence type="ECO:0000256" key="3">
    <source>
        <dbReference type="ARBA" id="ARBA00022692"/>
    </source>
</evidence>
<evidence type="ECO:0000256" key="2">
    <source>
        <dbReference type="ARBA" id="ARBA00022448"/>
    </source>
</evidence>
<sequence>MTINTATLEINLRPIRLGFLVNPVDRRTLSEVARVATCQWGGIACPMIPVMDAFPPAWCEANLPNPDPNELTLSLLRYFEPDLLVETCAGQLDRVDPNWDSLAVGLLLLGKVIASALSLGAGFRGGLFSSSLLIGCLLGALIVQMLTVFAPGVEIARIPAMMVGMAAVGAAITGAPLTMVFLVLEISGSFMFGIGVLTSAFIASTLVRLTFGYSFSTWRFHLRGIPLLGAHDVGWVRDLTARRLMRTDFRPVALGRPLIRLREELPLGSRKYAFAVDQQGRYAGIVDIATLHDPELNELAEILVAADCVIGADKFVRREDNIQIVLEKFSAAQLEILPVVDDAGRLGIVGAVTEAYCLKRYAQELDNRRSDEIGAP</sequence>
<evidence type="ECO:0000256" key="5">
    <source>
        <dbReference type="ARBA" id="ARBA00023065"/>
    </source>
</evidence>
<dbReference type="SUPFAM" id="SSF81340">
    <property type="entry name" value="Clc chloride channel"/>
    <property type="match status" value="1"/>
</dbReference>
<accession>A0A422QWK6</accession>
<dbReference type="InterPro" id="IPR050368">
    <property type="entry name" value="ClC-type_chloride_channel"/>
</dbReference>
<keyword evidence="2" id="KW-0813">Transport</keyword>
<feature type="transmembrane region" description="Helical" evidence="10">
    <location>
        <begin position="102"/>
        <end position="121"/>
    </location>
</feature>
<dbReference type="AlphaFoldDB" id="A0A422QWK6"/>
<dbReference type="InterPro" id="IPR014743">
    <property type="entry name" value="Cl-channel_core"/>
</dbReference>
<evidence type="ECO:0000256" key="1">
    <source>
        <dbReference type="ARBA" id="ARBA00004141"/>
    </source>
</evidence>
<protein>
    <submittedName>
        <fullName evidence="11">Chloride channel protein</fullName>
    </submittedName>
</protein>
<dbReference type="OrthoDB" id="9814803at2"/>
<dbReference type="Gene3D" id="1.10.3080.10">
    <property type="entry name" value="Clc chloride channel"/>
    <property type="match status" value="1"/>
</dbReference>
<keyword evidence="3 10" id="KW-0812">Transmembrane</keyword>
<organism evidence="11 12">
    <name type="scientific">Paracoccus methylarcula</name>
    <dbReference type="NCBI Taxonomy" id="72022"/>
    <lineage>
        <taxon>Bacteria</taxon>
        <taxon>Pseudomonadati</taxon>
        <taxon>Pseudomonadota</taxon>
        <taxon>Alphaproteobacteria</taxon>
        <taxon>Rhodobacterales</taxon>
        <taxon>Paracoccaceae</taxon>
        <taxon>Paracoccus</taxon>
    </lineage>
</organism>
<dbReference type="RefSeq" id="WP_106691364.1">
    <property type="nucleotide sequence ID" value="NZ_PXNQ02000006.1"/>
</dbReference>
<dbReference type="Gene3D" id="3.10.580.10">
    <property type="entry name" value="CBS-domain"/>
    <property type="match status" value="1"/>
</dbReference>
<dbReference type="SUPFAM" id="SSF54631">
    <property type="entry name" value="CBS-domain pair"/>
    <property type="match status" value="1"/>
</dbReference>
<feature type="transmembrane region" description="Helical" evidence="10">
    <location>
        <begin position="162"/>
        <end position="184"/>
    </location>
</feature>
<dbReference type="Proteomes" id="UP000238137">
    <property type="component" value="Unassembled WGS sequence"/>
</dbReference>
<comment type="caution">
    <text evidence="11">The sequence shown here is derived from an EMBL/GenBank/DDBJ whole genome shotgun (WGS) entry which is preliminary data.</text>
</comment>